<sequence length="66" mass="7228">MAGREPIQVSVVFKVLDEAQAREFLGLGQGTQREELNRLAVNVGGKKRWLSTTLAAYAAGCPPWNK</sequence>
<reference evidence="1 2" key="1">
    <citation type="submission" date="2010-08" db="EMBL/GenBank/DDBJ databases">
        <authorList>
            <person name="Muzny D."/>
            <person name="Qin X."/>
            <person name="Deng J."/>
            <person name="Jiang H."/>
            <person name="Liu Y."/>
            <person name="Qu J."/>
            <person name="Song X.-Z."/>
            <person name="Zhang L."/>
            <person name="Thornton R."/>
            <person name="Coyle M."/>
            <person name="Francisco L."/>
            <person name="Jackson L."/>
            <person name="Javaid M."/>
            <person name="Korchina V."/>
            <person name="Kovar C."/>
            <person name="Mata R."/>
            <person name="Mathew T."/>
            <person name="Ngo R."/>
            <person name="Nguyen L."/>
            <person name="Nguyen N."/>
            <person name="Okwuonu G."/>
            <person name="Ongeri F."/>
            <person name="Pham C."/>
            <person name="Simmons D."/>
            <person name="Wilczek-Boney K."/>
            <person name="Hale W."/>
            <person name="Jakkamsetti A."/>
            <person name="Pham P."/>
            <person name="Ruth R."/>
            <person name="San Lucas F."/>
            <person name="Warren J."/>
            <person name="Zhang J."/>
            <person name="Zhao Z."/>
            <person name="Zhou C."/>
            <person name="Zhu D."/>
            <person name="Lee S."/>
            <person name="Bess C."/>
            <person name="Blankenburg K."/>
            <person name="Forbes L."/>
            <person name="Fu Q."/>
            <person name="Gubbala S."/>
            <person name="Hirani K."/>
            <person name="Jayaseelan J.C."/>
            <person name="Lara F."/>
            <person name="Munidasa M."/>
            <person name="Palculict T."/>
            <person name="Patil S."/>
            <person name="Pu L.-L."/>
            <person name="Saada N."/>
            <person name="Tang L."/>
            <person name="Weissenberger G."/>
            <person name="Zhu Y."/>
            <person name="Hemphill L."/>
            <person name="Shang Y."/>
            <person name="Youmans B."/>
            <person name="Ayvaz T."/>
            <person name="Ross M."/>
            <person name="Santibanez J."/>
            <person name="Aqrawi P."/>
            <person name="Gross S."/>
            <person name="Joshi V."/>
            <person name="Fowler G."/>
            <person name="Nazareth L."/>
            <person name="Reid J."/>
            <person name="Worley K."/>
            <person name="Petrosino J."/>
            <person name="Highlander S."/>
            <person name="Gibbs R."/>
        </authorList>
    </citation>
    <scope>NUCLEOTIDE SEQUENCE [LARGE SCALE GENOMIC DNA]</scope>
    <source>
        <strain evidence="1 2">ATCC 27679</strain>
    </source>
</reference>
<name>E0Q7I7_9BIFI</name>
<dbReference type="EMBL" id="AEEQ01000009">
    <property type="protein sequence ID" value="EFM41702.1"/>
    <property type="molecule type" value="Genomic_DNA"/>
</dbReference>
<evidence type="ECO:0000313" key="1">
    <source>
        <dbReference type="EMBL" id="EFM41702.1"/>
    </source>
</evidence>
<dbReference type="HOGENOM" id="CLU_2822463_0_0_11"/>
<gene>
    <name evidence="1" type="ORF">HMPREF0168_1095</name>
</gene>
<protein>
    <submittedName>
        <fullName evidence="1">Uncharacterized protein</fullName>
    </submittedName>
</protein>
<organism evidence="1 2">
    <name type="scientific">Bifidobacterium dentium ATCC 27679</name>
    <dbReference type="NCBI Taxonomy" id="871562"/>
    <lineage>
        <taxon>Bacteria</taxon>
        <taxon>Bacillati</taxon>
        <taxon>Actinomycetota</taxon>
        <taxon>Actinomycetes</taxon>
        <taxon>Bifidobacteriales</taxon>
        <taxon>Bifidobacteriaceae</taxon>
        <taxon>Bifidobacterium</taxon>
    </lineage>
</organism>
<dbReference type="AlphaFoldDB" id="E0Q7I7"/>
<accession>E0Q7I7</accession>
<dbReference type="RefSeq" id="WP_003842297.1">
    <property type="nucleotide sequence ID" value="NZ_GL405225.1"/>
</dbReference>
<evidence type="ECO:0000313" key="2">
    <source>
        <dbReference type="Proteomes" id="UP000003323"/>
    </source>
</evidence>
<dbReference type="Proteomes" id="UP000003323">
    <property type="component" value="Unassembled WGS sequence"/>
</dbReference>
<proteinExistence type="predicted"/>
<comment type="caution">
    <text evidence="1">The sequence shown here is derived from an EMBL/GenBank/DDBJ whole genome shotgun (WGS) entry which is preliminary data.</text>
</comment>